<dbReference type="EMBL" id="JAPDGR010004614">
    <property type="protein sequence ID" value="KAJ2967627.1"/>
    <property type="molecule type" value="Genomic_DNA"/>
</dbReference>
<organism evidence="1 2">
    <name type="scientific">Xylaria curta</name>
    <dbReference type="NCBI Taxonomy" id="42375"/>
    <lineage>
        <taxon>Eukaryota</taxon>
        <taxon>Fungi</taxon>
        <taxon>Dikarya</taxon>
        <taxon>Ascomycota</taxon>
        <taxon>Pezizomycotina</taxon>
        <taxon>Sordariomycetes</taxon>
        <taxon>Xylariomycetidae</taxon>
        <taxon>Xylariales</taxon>
        <taxon>Xylariaceae</taxon>
        <taxon>Xylaria</taxon>
    </lineage>
</organism>
<dbReference type="Proteomes" id="UP001143856">
    <property type="component" value="Unassembled WGS sequence"/>
</dbReference>
<keyword evidence="2" id="KW-1185">Reference proteome</keyword>
<sequence length="126" mass="13110">MVRSDALASCEPAAIGTEVCDGGGFELVSLPPPVVEFNTGPGFVTLKKLPATTLSANPADVKTLRVSNPKRVAAAASRAANPSLDTSDVSIMISVLRNLGVSDLRVFREYIIGLGAVSEMVETGKH</sequence>
<reference evidence="1" key="1">
    <citation type="submission" date="2022-10" db="EMBL/GenBank/DDBJ databases">
        <title>Genome Sequence of Xylaria curta.</title>
        <authorList>
            <person name="Buettner E."/>
        </authorList>
    </citation>
    <scope>NUCLEOTIDE SEQUENCE</scope>
    <source>
        <strain evidence="1">Babe10</strain>
    </source>
</reference>
<evidence type="ECO:0000313" key="2">
    <source>
        <dbReference type="Proteomes" id="UP001143856"/>
    </source>
</evidence>
<evidence type="ECO:0000313" key="1">
    <source>
        <dbReference type="EMBL" id="KAJ2967627.1"/>
    </source>
</evidence>
<name>A0ACC1MKT0_9PEZI</name>
<comment type="caution">
    <text evidence="1">The sequence shown here is derived from an EMBL/GenBank/DDBJ whole genome shotgun (WGS) entry which is preliminary data.</text>
</comment>
<gene>
    <name evidence="1" type="ORF">NUW58_g10406</name>
</gene>
<proteinExistence type="predicted"/>
<accession>A0ACC1MKT0</accession>
<protein>
    <submittedName>
        <fullName evidence="1">Uncharacterized protein</fullName>
    </submittedName>
</protein>